<dbReference type="InterPro" id="IPR027417">
    <property type="entry name" value="P-loop_NTPase"/>
</dbReference>
<keyword evidence="2 4" id="KW-0067">ATP-binding</keyword>
<dbReference type="PANTHER" id="PTHR42855">
    <property type="entry name" value="ABC TRANSPORTER ATP-BINDING SUBUNIT"/>
    <property type="match status" value="1"/>
</dbReference>
<dbReference type="PROSITE" id="PS50893">
    <property type="entry name" value="ABC_TRANSPORTER_2"/>
    <property type="match status" value="1"/>
</dbReference>
<feature type="domain" description="ABC transporter" evidence="3">
    <location>
        <begin position="28"/>
        <end position="240"/>
    </location>
</feature>
<dbReference type="PANTHER" id="PTHR42855:SF2">
    <property type="entry name" value="DRUG RESISTANCE ABC TRANSPORTER,ATP-BINDING PROTEIN"/>
    <property type="match status" value="1"/>
</dbReference>
<evidence type="ECO:0000256" key="2">
    <source>
        <dbReference type="ARBA" id="ARBA00022840"/>
    </source>
</evidence>
<dbReference type="InterPro" id="IPR051309">
    <property type="entry name" value="ABCF_ATPase"/>
</dbReference>
<evidence type="ECO:0000313" key="4">
    <source>
        <dbReference type="EMBL" id="MPM45102.1"/>
    </source>
</evidence>
<evidence type="ECO:0000256" key="1">
    <source>
        <dbReference type="ARBA" id="ARBA00022741"/>
    </source>
</evidence>
<dbReference type="SMART" id="SM00382">
    <property type="entry name" value="AAA"/>
    <property type="match status" value="1"/>
</dbReference>
<organism evidence="4">
    <name type="scientific">bioreactor metagenome</name>
    <dbReference type="NCBI Taxonomy" id="1076179"/>
    <lineage>
        <taxon>unclassified sequences</taxon>
        <taxon>metagenomes</taxon>
        <taxon>ecological metagenomes</taxon>
    </lineage>
</organism>
<protein>
    <submittedName>
        <fullName evidence="4">Vitamin B12 import ATP-binding protein BtuD</fullName>
    </submittedName>
</protein>
<dbReference type="PROSITE" id="PS00211">
    <property type="entry name" value="ABC_TRANSPORTER_1"/>
    <property type="match status" value="1"/>
</dbReference>
<comment type="caution">
    <text evidence="4">The sequence shown here is derived from an EMBL/GenBank/DDBJ whole genome shotgun (WGS) entry which is preliminary data.</text>
</comment>
<evidence type="ECO:0000259" key="3">
    <source>
        <dbReference type="PROSITE" id="PS50893"/>
    </source>
</evidence>
<dbReference type="InterPro" id="IPR017871">
    <property type="entry name" value="ABC_transporter-like_CS"/>
</dbReference>
<dbReference type="Gene3D" id="3.40.50.300">
    <property type="entry name" value="P-loop containing nucleotide triphosphate hydrolases"/>
    <property type="match status" value="1"/>
</dbReference>
<dbReference type="CDD" id="cd03221">
    <property type="entry name" value="ABCF_EF-3"/>
    <property type="match status" value="1"/>
</dbReference>
<reference evidence="4" key="1">
    <citation type="submission" date="2019-08" db="EMBL/GenBank/DDBJ databases">
        <authorList>
            <person name="Kucharzyk K."/>
            <person name="Murdoch R.W."/>
            <person name="Higgins S."/>
            <person name="Loffler F."/>
        </authorList>
    </citation>
    <scope>NUCLEOTIDE SEQUENCE</scope>
</reference>
<dbReference type="AlphaFoldDB" id="A0A644ZW84"/>
<dbReference type="SUPFAM" id="SSF52540">
    <property type="entry name" value="P-loop containing nucleoside triphosphate hydrolases"/>
    <property type="match status" value="1"/>
</dbReference>
<accession>A0A644ZW84</accession>
<gene>
    <name evidence="4" type="primary">btuD_200</name>
    <name evidence="4" type="ORF">SDC9_91787</name>
</gene>
<name>A0A644ZW84_9ZZZZ</name>
<dbReference type="GO" id="GO:0005524">
    <property type="term" value="F:ATP binding"/>
    <property type="evidence" value="ECO:0007669"/>
    <property type="project" value="UniProtKB-KW"/>
</dbReference>
<proteinExistence type="predicted"/>
<dbReference type="Pfam" id="PF00005">
    <property type="entry name" value="ABC_tran"/>
    <property type="match status" value="1"/>
</dbReference>
<keyword evidence="1" id="KW-0547">Nucleotide-binding</keyword>
<dbReference type="EMBL" id="VSSQ01010742">
    <property type="protein sequence ID" value="MPM45102.1"/>
    <property type="molecule type" value="Genomic_DNA"/>
</dbReference>
<dbReference type="InterPro" id="IPR003439">
    <property type="entry name" value="ABC_transporter-like_ATP-bd"/>
</dbReference>
<sequence>MEKVDKPNTTKRMEEDFNSGGYAAKVIVAFNSVKKQYGSKILLQNLNLSISRNDSIALVGENGCGKSTLIKLITGEEVSDSGIVTVSSNVKIAYLPQIITFENEEATVLETLRHAYGLAEEKARSILAGFKFRATEVMKKVSSLSGGEKSRLKLCLLMQNQVNFLILDEPTNHLDIESREWVEDAVSDFDGTMLFVSHDRYFLNKFTSKIWSMKDGTITEFNCGFDEYIQIIEHQEQEPIITPAEKKIRPLPTKKVESLPKRVPYEVLISEAENELQELIKIIETELRHKEYGKLKPLYEEKIQLEERIELLYRAWAKEHE</sequence>
<dbReference type="GO" id="GO:0016887">
    <property type="term" value="F:ATP hydrolysis activity"/>
    <property type="evidence" value="ECO:0007669"/>
    <property type="project" value="InterPro"/>
</dbReference>
<dbReference type="InterPro" id="IPR003593">
    <property type="entry name" value="AAA+_ATPase"/>
</dbReference>